<dbReference type="STRING" id="1193518.BN13_120019"/>
<proteinExistence type="predicted"/>
<dbReference type="AlphaFoldDB" id="A0A077MAB4"/>
<evidence type="ECO:0000313" key="2">
    <source>
        <dbReference type="EMBL" id="CCI51732.1"/>
    </source>
</evidence>
<dbReference type="PANTHER" id="PTHR13136">
    <property type="entry name" value="TESTIS DEVELOPMENT PROTEIN PRTD"/>
    <property type="match status" value="1"/>
</dbReference>
<evidence type="ECO:0000313" key="3">
    <source>
        <dbReference type="Proteomes" id="UP000035720"/>
    </source>
</evidence>
<dbReference type="EMBL" id="CAJC01000024">
    <property type="protein sequence ID" value="CCI51732.1"/>
    <property type="molecule type" value="Genomic_DNA"/>
</dbReference>
<reference evidence="2 3" key="1">
    <citation type="journal article" date="2013" name="ISME J.">
        <title>A metabolic model for members of the genus Tetrasphaera involved in enhanced biological phosphorus removal.</title>
        <authorList>
            <person name="Kristiansen R."/>
            <person name="Nguyen H.T.T."/>
            <person name="Saunders A.M."/>
            <person name="Nielsen J.L."/>
            <person name="Wimmer R."/>
            <person name="Le V.Q."/>
            <person name="McIlroy S.J."/>
            <person name="Petrovski S."/>
            <person name="Seviour R.J."/>
            <person name="Calteau A."/>
            <person name="Nielsen K.L."/>
            <person name="Nielsen P.H."/>
        </authorList>
    </citation>
    <scope>NUCLEOTIDE SEQUENCE [LARGE SCALE GENOMIC DNA]</scope>
    <source>
        <strain evidence="2 3">Ben 74</strain>
    </source>
</reference>
<evidence type="ECO:0000259" key="1">
    <source>
        <dbReference type="Pfam" id="PF20408"/>
    </source>
</evidence>
<dbReference type="InterPro" id="IPR029058">
    <property type="entry name" value="AB_hydrolase_fold"/>
</dbReference>
<feature type="domain" description="KANL3/Tex30 alpha/beta hydrolase-like" evidence="1">
    <location>
        <begin position="26"/>
        <end position="189"/>
    </location>
</feature>
<dbReference type="PANTHER" id="PTHR13136:SF11">
    <property type="entry name" value="TESTIS-EXPRESSED PROTEIN 30"/>
    <property type="match status" value="1"/>
</dbReference>
<dbReference type="Gene3D" id="3.40.50.1820">
    <property type="entry name" value="alpha/beta hydrolase"/>
    <property type="match status" value="1"/>
</dbReference>
<comment type="caution">
    <text evidence="2">The sequence shown here is derived from an EMBL/GenBank/DDBJ whole genome shotgun (WGS) entry which is preliminary data.</text>
</comment>
<dbReference type="Proteomes" id="UP000035720">
    <property type="component" value="Unassembled WGS sequence"/>
</dbReference>
<dbReference type="InterPro" id="IPR046879">
    <property type="entry name" value="KANL3/Tex30_Abhydrolase"/>
</dbReference>
<dbReference type="SUPFAM" id="SSF53474">
    <property type="entry name" value="alpha/beta-Hydrolases"/>
    <property type="match status" value="1"/>
</dbReference>
<dbReference type="InterPro" id="IPR026555">
    <property type="entry name" value="NSL3/Tex30"/>
</dbReference>
<gene>
    <name evidence="2" type="ORF">BN13_120019</name>
</gene>
<keyword evidence="3" id="KW-1185">Reference proteome</keyword>
<dbReference type="RefSeq" id="WP_053079702.1">
    <property type="nucleotide sequence ID" value="NZ_HF571038.1"/>
</dbReference>
<protein>
    <recommendedName>
        <fullName evidence="1">KANL3/Tex30 alpha/beta hydrolase-like domain-containing protein</fullName>
    </recommendedName>
</protein>
<sequence>MAEIRDLPTEQGPGRGHIYSADVPARADIVLGHGAGGGIGAADLMLLASSLPGHGYRVILIEQPWKVAGRKIAGRPPTLDAAWLPMLAGLDLSDRVVVGGRSAGARVACRTAYDVGASGVLCLSFPLHPPGKPESSRAHELRAPGERGIPVRVIQGRADPFGTPAEVRAELANPEWVIEVAGAHSFGRRPIDVLDAALAVLPALIGADA</sequence>
<accession>A0A077MAB4</accession>
<organism evidence="2 3">
    <name type="scientific">Nostocoides jenkinsii Ben 74</name>
    <dbReference type="NCBI Taxonomy" id="1193518"/>
    <lineage>
        <taxon>Bacteria</taxon>
        <taxon>Bacillati</taxon>
        <taxon>Actinomycetota</taxon>
        <taxon>Actinomycetes</taxon>
        <taxon>Micrococcales</taxon>
        <taxon>Intrasporangiaceae</taxon>
        <taxon>Nostocoides</taxon>
    </lineage>
</organism>
<name>A0A077MAB4_9MICO</name>
<dbReference type="Pfam" id="PF20408">
    <property type="entry name" value="Abhydrolase_11"/>
    <property type="match status" value="1"/>
</dbReference>